<comment type="similarity">
    <text evidence="1 4">Belongs to the glycosyl hydrolase 31 family.</text>
</comment>
<sequence>MNVVETIRFISVLPYLPRHSYVTAQCALPLEDFNMSPCSENDVSRTLGCLTIESDGHTACFNRNDISLQLQLGCAVEAKFIKFEQTVANLTLYFNDGVKLSVDYTKGEKLYDIYEFTWTSTHAYHYMKDVINTDSGGFWYGGPELAQQRWPLERDSNGFCPYVAGDVLKQETSSPILSYTIFALKNGRNDSLKDFHMTIHNSLYVGHDKYPDEAIIHEPIWTTWARYSKGVTQEDVLQFAKEIKDHNAAISQLELDDKWSTKYGDFEFDETKFPNVKEMCTKLKEQGIRLTLWIHPYINLDSKNAKDPRIRRLMVQTRSGEPVIANWWNGNGYVVDFTNSEATKWFHDQLNKLKELGIFSFKFDSGEVTYLTEKFHLANGKIPSDYVNKYVEMAAEFGNAIEVRVFRRTQNVPVLVRTLDRSSTWDEIGLDSILPVTFNFSIHGYHFNLPDIIGGNGYADKELFIRWTQLNQLMLSLQFSYTPWQYDKQTYDLFIELMNVRKNVIGYLIDACKNSCTTNEPLNQLMLSLQFSCTPWQYDKQTYDLFIELMNVRKNVIGYLIDACKNSCTTNEPVIWLVVHISSLNIHKLGTERGQKERER</sequence>
<dbReference type="AlphaFoldDB" id="A0A0M3ILM7"/>
<dbReference type="Gene3D" id="3.20.20.80">
    <property type="entry name" value="Glycosidases"/>
    <property type="match status" value="1"/>
</dbReference>
<accession>A0A0M3ILM7</accession>
<dbReference type="CDD" id="cd06592">
    <property type="entry name" value="GH31_NET37"/>
    <property type="match status" value="1"/>
</dbReference>
<evidence type="ECO:0000256" key="2">
    <source>
        <dbReference type="ARBA" id="ARBA00022801"/>
    </source>
</evidence>
<evidence type="ECO:0000313" key="6">
    <source>
        <dbReference type="Proteomes" id="UP000036681"/>
    </source>
</evidence>
<dbReference type="WBParaSite" id="ALUE_0001965501-mRNA-1">
    <property type="protein sequence ID" value="ALUE_0001965501-mRNA-1"/>
    <property type="gene ID" value="ALUE_0001965501"/>
</dbReference>
<dbReference type="InterPro" id="IPR000322">
    <property type="entry name" value="Glyco_hydro_31_TIM"/>
</dbReference>
<dbReference type="Pfam" id="PF01055">
    <property type="entry name" value="Glyco_hydro_31_2nd"/>
    <property type="match status" value="1"/>
</dbReference>
<name>A0A0M3ILM7_ASCLU</name>
<evidence type="ECO:0000256" key="1">
    <source>
        <dbReference type="ARBA" id="ARBA00007806"/>
    </source>
</evidence>
<evidence type="ECO:0000259" key="5">
    <source>
        <dbReference type="Pfam" id="PF01055"/>
    </source>
</evidence>
<keyword evidence="3 4" id="KW-0326">Glycosidase</keyword>
<reference evidence="7" key="1">
    <citation type="submission" date="2017-02" db="UniProtKB">
        <authorList>
            <consortium name="WormBaseParasite"/>
        </authorList>
    </citation>
    <scope>IDENTIFICATION</scope>
</reference>
<evidence type="ECO:0000256" key="3">
    <source>
        <dbReference type="ARBA" id="ARBA00023295"/>
    </source>
</evidence>
<dbReference type="Proteomes" id="UP000036681">
    <property type="component" value="Unplaced"/>
</dbReference>
<organism evidence="6 7">
    <name type="scientific">Ascaris lumbricoides</name>
    <name type="common">Giant roundworm</name>
    <dbReference type="NCBI Taxonomy" id="6252"/>
    <lineage>
        <taxon>Eukaryota</taxon>
        <taxon>Metazoa</taxon>
        <taxon>Ecdysozoa</taxon>
        <taxon>Nematoda</taxon>
        <taxon>Chromadorea</taxon>
        <taxon>Rhabditida</taxon>
        <taxon>Spirurina</taxon>
        <taxon>Ascaridomorpha</taxon>
        <taxon>Ascaridoidea</taxon>
        <taxon>Ascarididae</taxon>
        <taxon>Ascaris</taxon>
    </lineage>
</organism>
<proteinExistence type="inferred from homology"/>
<dbReference type="PANTHER" id="PTHR43053">
    <property type="entry name" value="GLYCOSIDASE FAMILY 31"/>
    <property type="match status" value="1"/>
</dbReference>
<dbReference type="PANTHER" id="PTHR43053:SF4">
    <property type="entry name" value="MYOGENESIS-REGULATING GLYCOSIDASE"/>
    <property type="match status" value="1"/>
</dbReference>
<feature type="domain" description="Glycoside hydrolase family 31 TIM barrel" evidence="5">
    <location>
        <begin position="227"/>
        <end position="508"/>
    </location>
</feature>
<dbReference type="GO" id="GO:0004553">
    <property type="term" value="F:hydrolase activity, hydrolyzing O-glycosyl compounds"/>
    <property type="evidence" value="ECO:0007669"/>
    <property type="project" value="InterPro"/>
</dbReference>
<dbReference type="InterPro" id="IPR017853">
    <property type="entry name" value="GH"/>
</dbReference>
<evidence type="ECO:0000313" key="7">
    <source>
        <dbReference type="WBParaSite" id="ALUE_0001965501-mRNA-1"/>
    </source>
</evidence>
<protein>
    <submittedName>
        <fullName evidence="7">Alpha-glucosidase</fullName>
    </submittedName>
</protein>
<dbReference type="SUPFAM" id="SSF51445">
    <property type="entry name" value="(Trans)glycosidases"/>
    <property type="match status" value="1"/>
</dbReference>
<evidence type="ECO:0000256" key="4">
    <source>
        <dbReference type="RuleBase" id="RU361185"/>
    </source>
</evidence>
<dbReference type="GO" id="GO:0005975">
    <property type="term" value="P:carbohydrate metabolic process"/>
    <property type="evidence" value="ECO:0007669"/>
    <property type="project" value="InterPro"/>
</dbReference>
<dbReference type="InterPro" id="IPR050985">
    <property type="entry name" value="Alpha-glycosidase_related"/>
</dbReference>
<keyword evidence="6" id="KW-1185">Reference proteome</keyword>
<keyword evidence="2 4" id="KW-0378">Hydrolase</keyword>